<evidence type="ECO:0000313" key="1">
    <source>
        <dbReference type="EMBL" id="TSE13523.1"/>
    </source>
</evidence>
<gene>
    <name evidence="1" type="ORF">C1D09_003345</name>
</gene>
<proteinExistence type="predicted"/>
<evidence type="ECO:0000313" key="2">
    <source>
        <dbReference type="Proteomes" id="UP000235507"/>
    </source>
</evidence>
<reference evidence="1" key="1">
    <citation type="submission" date="2019-07" db="EMBL/GenBank/DDBJ databases">
        <title>Mesorhizobum intechiensis sp. nov. isolated from nodules of Lotus tenuis growing in lowlands of the Flooding Pampa, Argentina.</title>
        <authorList>
            <person name="Estrella M.J."/>
            <person name="Torres Tejerizo G.A."/>
            <person name="Cumpa Velazquez L.M."/>
            <person name="Fontana F."/>
            <person name="Hansen L."/>
            <person name="Pistorio M."/>
            <person name="Sannazzaro A.I."/>
        </authorList>
    </citation>
    <scope>NUCLEOTIDE SEQUENCE</scope>
    <source>
        <strain evidence="1">BD68</strain>
    </source>
</reference>
<organism evidence="1 2">
    <name type="scientific">Mesorhizobium intechi</name>
    <dbReference type="NCBI Taxonomy" id="537601"/>
    <lineage>
        <taxon>Bacteria</taxon>
        <taxon>Pseudomonadati</taxon>
        <taxon>Pseudomonadota</taxon>
        <taxon>Alphaproteobacteria</taxon>
        <taxon>Hyphomicrobiales</taxon>
        <taxon>Phyllobacteriaceae</taxon>
        <taxon>Mesorhizobium</taxon>
    </lineage>
</organism>
<dbReference type="EMBL" id="PNOT02000040">
    <property type="protein sequence ID" value="TSE13523.1"/>
    <property type="molecule type" value="Genomic_DNA"/>
</dbReference>
<comment type="caution">
    <text evidence="1">The sequence shown here is derived from an EMBL/GenBank/DDBJ whole genome shotgun (WGS) entry which is preliminary data.</text>
</comment>
<dbReference type="Proteomes" id="UP000235507">
    <property type="component" value="Unassembled WGS sequence"/>
</dbReference>
<sequence>MSGRKPLRKPKGIAARAKRIDAAAELAPGLGAPATVYALRAAAPAPAAPPPYTPSTSFQIGEDDNTSIPPDTHAAVGPKHVFATHNNDIAIYDRAGNLVSRTSLNSFWSGVGLTGHTFDPKVVYDRDTKRFYFVSMADAEEATSRVLIAVSDSADPTGIWRPYAIQVDPAAQGKVWMDYPSLGFCDDKITVSVNLFTLKSNAFAGATIYAFDKASFFNPAGKVAVQRFVLANMGATHAPAVTMSPKIQDQYIVETWSGNASGKGYLMVLRISGSVAAGAATLTRVGYASSTTIWDSFPPVPEIGPQLGTAAKLAVGDDRMQTVVLRDGKLFCCHTVMLPSGAPTVSAIQWWDIPIQTWVASVGRLTELEGGCLAHPSMAVNDRGDKVIGLSIFAPGIHPSGACYGISNGLGPVGPSIFAAGTATYEKRFGGAQNRWGDYSATMTDPENDRDFWTAQTHSEPWIAGWAEAGRWSTRIALVIAPP</sequence>
<dbReference type="InterPro" id="IPR023296">
    <property type="entry name" value="Glyco_hydro_beta-prop_sf"/>
</dbReference>
<protein>
    <submittedName>
        <fullName evidence="1">Uncharacterized protein</fullName>
    </submittedName>
</protein>
<dbReference type="RefSeq" id="WP_143972982.1">
    <property type="nucleotide sequence ID" value="NZ_PNOT02000040.1"/>
</dbReference>
<accession>A0A8T9AVP7</accession>
<keyword evidence="2" id="KW-1185">Reference proteome</keyword>
<dbReference type="SUPFAM" id="SSF75005">
    <property type="entry name" value="Arabinanase/levansucrase/invertase"/>
    <property type="match status" value="1"/>
</dbReference>
<name>A0A8T9AVP7_9HYPH</name>
<dbReference type="AlphaFoldDB" id="A0A8T9AVP7"/>
<dbReference type="OrthoDB" id="6057489at2"/>